<dbReference type="CDD" id="cd04909">
    <property type="entry name" value="ACT_PDH-BS"/>
    <property type="match status" value="1"/>
</dbReference>
<evidence type="ECO:0000313" key="13">
    <source>
        <dbReference type="EMBL" id="AYC29394.1"/>
    </source>
</evidence>
<evidence type="ECO:0000256" key="7">
    <source>
        <dbReference type="ARBA" id="ARBA00023002"/>
    </source>
</evidence>
<dbReference type="Gene3D" id="3.30.70.260">
    <property type="match status" value="1"/>
</dbReference>
<evidence type="ECO:0000256" key="9">
    <source>
        <dbReference type="ARBA" id="ARBA00023141"/>
    </source>
</evidence>
<accession>A0A385YSB2</accession>
<dbReference type="InterPro" id="IPR046826">
    <property type="entry name" value="PDH_N"/>
</dbReference>
<dbReference type="PANTHER" id="PTHR21363:SF0">
    <property type="entry name" value="PREPHENATE DEHYDROGENASE [NADP(+)]"/>
    <property type="match status" value="1"/>
</dbReference>
<dbReference type="EMBL" id="CP032418">
    <property type="protein sequence ID" value="AYC29394.1"/>
    <property type="molecule type" value="Genomic_DNA"/>
</dbReference>
<dbReference type="RefSeq" id="WP_119883134.1">
    <property type="nucleotide sequence ID" value="NZ_CP032418.1"/>
</dbReference>
<dbReference type="Gene3D" id="1.10.3660.10">
    <property type="entry name" value="6-phosphogluconate dehydrogenase C-terminal like domain"/>
    <property type="match status" value="1"/>
</dbReference>
<feature type="domain" description="ACT" evidence="12">
    <location>
        <begin position="293"/>
        <end position="363"/>
    </location>
</feature>
<dbReference type="GO" id="GO:0006571">
    <property type="term" value="P:tyrosine biosynthetic process"/>
    <property type="evidence" value="ECO:0007669"/>
    <property type="project" value="UniProtKB-UniPathway"/>
</dbReference>
<comment type="pathway">
    <text evidence="1">Amino-acid biosynthesis; L-tyrosine biosynthesis; (4-hydroxyphenyl)pyruvate from prephenate (NAD(+) route): step 1/1.</text>
</comment>
<dbReference type="InterPro" id="IPR008927">
    <property type="entry name" value="6-PGluconate_DH-like_C_sf"/>
</dbReference>
<evidence type="ECO:0000256" key="10">
    <source>
        <dbReference type="ARBA" id="ARBA00049260"/>
    </source>
</evidence>
<proteinExistence type="inferred from homology"/>
<evidence type="ECO:0000256" key="2">
    <source>
        <dbReference type="ARBA" id="ARBA00007964"/>
    </source>
</evidence>
<dbReference type="InterPro" id="IPR045865">
    <property type="entry name" value="ACT-like_dom_sf"/>
</dbReference>
<dbReference type="InterPro" id="IPR002912">
    <property type="entry name" value="ACT_dom"/>
</dbReference>
<keyword evidence="7 13" id="KW-0560">Oxidoreductase</keyword>
<dbReference type="GO" id="GO:0070403">
    <property type="term" value="F:NAD+ binding"/>
    <property type="evidence" value="ECO:0007669"/>
    <property type="project" value="InterPro"/>
</dbReference>
<evidence type="ECO:0000256" key="5">
    <source>
        <dbReference type="ARBA" id="ARBA00022498"/>
    </source>
</evidence>
<dbReference type="FunFam" id="3.40.50.720:FF:000208">
    <property type="entry name" value="Prephenate dehydrogenase"/>
    <property type="match status" value="1"/>
</dbReference>
<dbReference type="InterPro" id="IPR046825">
    <property type="entry name" value="PDH_C"/>
</dbReference>
<organism evidence="13 14">
    <name type="scientific">Paenisporosarcina cavernae</name>
    <dbReference type="NCBI Taxonomy" id="2320858"/>
    <lineage>
        <taxon>Bacteria</taxon>
        <taxon>Bacillati</taxon>
        <taxon>Bacillota</taxon>
        <taxon>Bacilli</taxon>
        <taxon>Bacillales</taxon>
        <taxon>Caryophanaceae</taxon>
        <taxon>Paenisporosarcina</taxon>
    </lineage>
</organism>
<dbReference type="EC" id="1.3.1.12" evidence="3"/>
<evidence type="ECO:0000259" key="11">
    <source>
        <dbReference type="PROSITE" id="PS51176"/>
    </source>
</evidence>
<evidence type="ECO:0000256" key="3">
    <source>
        <dbReference type="ARBA" id="ARBA00012068"/>
    </source>
</evidence>
<dbReference type="Pfam" id="PF02153">
    <property type="entry name" value="PDH_N"/>
    <property type="match status" value="1"/>
</dbReference>
<evidence type="ECO:0000259" key="12">
    <source>
        <dbReference type="PROSITE" id="PS51671"/>
    </source>
</evidence>
<reference evidence="14" key="1">
    <citation type="submission" date="2018-09" db="EMBL/GenBank/DDBJ databases">
        <authorList>
            <person name="Zhu H."/>
        </authorList>
    </citation>
    <scope>NUCLEOTIDE SEQUENCE [LARGE SCALE GENOMIC DNA]</scope>
    <source>
        <strain evidence="14">K2R23-3</strain>
    </source>
</reference>
<dbReference type="PROSITE" id="PS51671">
    <property type="entry name" value="ACT"/>
    <property type="match status" value="1"/>
</dbReference>
<keyword evidence="9" id="KW-0057">Aromatic amino acid biosynthesis</keyword>
<dbReference type="InterPro" id="IPR003099">
    <property type="entry name" value="Prephen_DH"/>
</dbReference>
<comment type="catalytic activity">
    <reaction evidence="10">
        <text>prephenate + NAD(+) = 3-(4-hydroxyphenyl)pyruvate + CO2 + NADH</text>
        <dbReference type="Rhea" id="RHEA:13869"/>
        <dbReference type="ChEBI" id="CHEBI:16526"/>
        <dbReference type="ChEBI" id="CHEBI:29934"/>
        <dbReference type="ChEBI" id="CHEBI:36242"/>
        <dbReference type="ChEBI" id="CHEBI:57540"/>
        <dbReference type="ChEBI" id="CHEBI:57945"/>
        <dbReference type="EC" id="1.3.1.12"/>
    </reaction>
</comment>
<keyword evidence="14" id="KW-1185">Reference proteome</keyword>
<dbReference type="AlphaFoldDB" id="A0A385YSB2"/>
<dbReference type="UniPathway" id="UPA00122">
    <property type="reaction ID" value="UER00961"/>
</dbReference>
<evidence type="ECO:0000256" key="4">
    <source>
        <dbReference type="ARBA" id="ARBA00016891"/>
    </source>
</evidence>
<sequence length="363" mass="40392">MKIGIIGLGLIGGSLAKALKRNSENYVIGFDVKKESLSHALNKKIIDEIALNCEDDFHSVDYLFLATPVEKTIEIMRLIPSWRLKENVIVSDTGSTKKEIMKVAQELTTVGITFIGAHPMAGSHKSGLSASKAHLFENAYMILTPLGNDISLIHSMKKLLEPTKAKVLVTSAQQHDEMTALVSHFPHLVATSLVHRLANEASDYPVAMKIAAGGFRDTTRIASGNPIMWRDITIQNREILLSQLQKWEEEMQRLKKLLSEGSPSDMEDYFISAKQVRDELPISNQGALYSTFDLSVDVPDYPGVISELTGLLAEHMISLTNLRIVEAREDIYGIFVISFQTASDRQRAQELIQTKTAYESYIS</sequence>
<feature type="domain" description="Prephenate/arogenate dehydrogenase" evidence="11">
    <location>
        <begin position="1"/>
        <end position="288"/>
    </location>
</feature>
<dbReference type="KEGG" id="paek:D3873_05660"/>
<evidence type="ECO:0000313" key="14">
    <source>
        <dbReference type="Proteomes" id="UP000265725"/>
    </source>
</evidence>
<dbReference type="InterPro" id="IPR036291">
    <property type="entry name" value="NAD(P)-bd_dom_sf"/>
</dbReference>
<keyword evidence="6" id="KW-0028">Amino-acid biosynthesis</keyword>
<evidence type="ECO:0000256" key="6">
    <source>
        <dbReference type="ARBA" id="ARBA00022605"/>
    </source>
</evidence>
<dbReference type="PANTHER" id="PTHR21363">
    <property type="entry name" value="PREPHENATE DEHYDROGENASE"/>
    <property type="match status" value="1"/>
</dbReference>
<dbReference type="SUPFAM" id="SSF55021">
    <property type="entry name" value="ACT-like"/>
    <property type="match status" value="1"/>
</dbReference>
<dbReference type="InterPro" id="IPR050812">
    <property type="entry name" value="Preph/Arog_dehydrog"/>
</dbReference>
<name>A0A385YSB2_9BACL</name>
<dbReference type="GO" id="GO:0004665">
    <property type="term" value="F:prephenate dehydrogenase (NADP+) activity"/>
    <property type="evidence" value="ECO:0007669"/>
    <property type="project" value="InterPro"/>
</dbReference>
<dbReference type="NCBIfam" id="NF005107">
    <property type="entry name" value="PRK06545.1-5"/>
    <property type="match status" value="1"/>
</dbReference>
<protein>
    <recommendedName>
        <fullName evidence="4">Prephenate dehydrogenase</fullName>
        <ecNumber evidence="3">1.3.1.12</ecNumber>
    </recommendedName>
</protein>
<dbReference type="PROSITE" id="PS51176">
    <property type="entry name" value="PDH_ADH"/>
    <property type="match status" value="1"/>
</dbReference>
<evidence type="ECO:0000256" key="8">
    <source>
        <dbReference type="ARBA" id="ARBA00023027"/>
    </source>
</evidence>
<dbReference type="SUPFAM" id="SSF51735">
    <property type="entry name" value="NAD(P)-binding Rossmann-fold domains"/>
    <property type="match status" value="1"/>
</dbReference>
<gene>
    <name evidence="13" type="ORF">D3873_05660</name>
</gene>
<evidence type="ECO:0000256" key="1">
    <source>
        <dbReference type="ARBA" id="ARBA00005067"/>
    </source>
</evidence>
<dbReference type="Proteomes" id="UP000265725">
    <property type="component" value="Chromosome"/>
</dbReference>
<comment type="similarity">
    <text evidence="2">Belongs to the prephenate/arogenate dehydrogenase family.</text>
</comment>
<dbReference type="FunFam" id="1.10.3660.10:FF:000003">
    <property type="entry name" value="Prephenate dehydrogenase"/>
    <property type="match status" value="1"/>
</dbReference>
<dbReference type="Gene3D" id="3.40.50.720">
    <property type="entry name" value="NAD(P)-binding Rossmann-like Domain"/>
    <property type="match status" value="1"/>
</dbReference>
<dbReference type="SUPFAM" id="SSF48179">
    <property type="entry name" value="6-phosphogluconate dehydrogenase C-terminal domain-like"/>
    <property type="match status" value="1"/>
</dbReference>
<keyword evidence="5" id="KW-0827">Tyrosine biosynthesis</keyword>
<dbReference type="GO" id="GO:0008977">
    <property type="term" value="F:prephenate dehydrogenase (NAD+) activity"/>
    <property type="evidence" value="ECO:0007669"/>
    <property type="project" value="UniProtKB-EC"/>
</dbReference>
<dbReference type="Pfam" id="PF20463">
    <property type="entry name" value="PDH_C"/>
    <property type="match status" value="1"/>
</dbReference>
<dbReference type="OrthoDB" id="9802008at2"/>
<keyword evidence="8" id="KW-0520">NAD</keyword>